<dbReference type="InterPro" id="IPR013088">
    <property type="entry name" value="Znf_NHR/GATA"/>
</dbReference>
<evidence type="ECO:0000313" key="10">
    <source>
        <dbReference type="Proteomes" id="UP001420932"/>
    </source>
</evidence>
<name>A0AAP0PXL1_9MAGN</name>
<feature type="domain" description="GATA-type" evidence="8">
    <location>
        <begin position="161"/>
        <end position="197"/>
    </location>
</feature>
<dbReference type="PROSITE" id="PS50114">
    <property type="entry name" value="GATA_ZN_FINGER_2"/>
    <property type="match status" value="1"/>
</dbReference>
<dbReference type="InterPro" id="IPR051140">
    <property type="entry name" value="GATA_TF"/>
</dbReference>
<evidence type="ECO:0000256" key="6">
    <source>
        <dbReference type="PROSITE-ProRule" id="PRU00094"/>
    </source>
</evidence>
<evidence type="ECO:0000256" key="5">
    <source>
        <dbReference type="ARBA" id="ARBA00023159"/>
    </source>
</evidence>
<dbReference type="Gene3D" id="3.30.50.10">
    <property type="entry name" value="Erythroid Transcription Factor GATA-1, subunit A"/>
    <property type="match status" value="1"/>
</dbReference>
<organism evidence="9 10">
    <name type="scientific">Stephania yunnanensis</name>
    <dbReference type="NCBI Taxonomy" id="152371"/>
    <lineage>
        <taxon>Eukaryota</taxon>
        <taxon>Viridiplantae</taxon>
        <taxon>Streptophyta</taxon>
        <taxon>Embryophyta</taxon>
        <taxon>Tracheophyta</taxon>
        <taxon>Spermatophyta</taxon>
        <taxon>Magnoliopsida</taxon>
        <taxon>Ranunculales</taxon>
        <taxon>Menispermaceae</taxon>
        <taxon>Menispermoideae</taxon>
        <taxon>Cissampelideae</taxon>
        <taxon>Stephania</taxon>
    </lineage>
</organism>
<reference evidence="9 10" key="1">
    <citation type="submission" date="2024-01" db="EMBL/GenBank/DDBJ databases">
        <title>Genome assemblies of Stephania.</title>
        <authorList>
            <person name="Yang L."/>
        </authorList>
    </citation>
    <scope>NUCLEOTIDE SEQUENCE [LARGE SCALE GENOMIC DNA]</scope>
    <source>
        <strain evidence="9">YNDBR</strain>
        <tissue evidence="9">Leaf</tissue>
    </source>
</reference>
<dbReference type="FunFam" id="3.30.50.10:FF:000018">
    <property type="entry name" value="GATA transcription factor"/>
    <property type="match status" value="1"/>
</dbReference>
<dbReference type="PANTHER" id="PTHR45658">
    <property type="entry name" value="GATA TRANSCRIPTION FACTOR"/>
    <property type="match status" value="1"/>
</dbReference>
<dbReference type="AlphaFoldDB" id="A0AAP0PXL1"/>
<dbReference type="CDD" id="cd00202">
    <property type="entry name" value="ZnF_GATA"/>
    <property type="match status" value="1"/>
</dbReference>
<evidence type="ECO:0000256" key="4">
    <source>
        <dbReference type="ARBA" id="ARBA00022833"/>
    </source>
</evidence>
<dbReference type="GO" id="GO:0006355">
    <property type="term" value="P:regulation of DNA-templated transcription"/>
    <property type="evidence" value="ECO:0007669"/>
    <property type="project" value="InterPro"/>
</dbReference>
<accession>A0AAP0PXL1</accession>
<evidence type="ECO:0000256" key="1">
    <source>
        <dbReference type="ARBA" id="ARBA00005694"/>
    </source>
</evidence>
<dbReference type="InterPro" id="IPR000679">
    <property type="entry name" value="Znf_GATA"/>
</dbReference>
<dbReference type="GO" id="GO:0005634">
    <property type="term" value="C:nucleus"/>
    <property type="evidence" value="ECO:0007669"/>
    <property type="project" value="TreeGrafter"/>
</dbReference>
<keyword evidence="10" id="KW-1185">Reference proteome</keyword>
<comment type="caution">
    <text evidence="9">The sequence shown here is derived from an EMBL/GenBank/DDBJ whole genome shotgun (WGS) entry which is preliminary data.</text>
</comment>
<evidence type="ECO:0000313" key="9">
    <source>
        <dbReference type="EMBL" id="KAK9160133.1"/>
    </source>
</evidence>
<keyword evidence="5" id="KW-0010">Activator</keyword>
<feature type="region of interest" description="Disordered" evidence="7">
    <location>
        <begin position="38"/>
        <end position="75"/>
    </location>
</feature>
<comment type="similarity">
    <text evidence="1">Belongs to the type IV zinc-finger family. Class A subfamily.</text>
</comment>
<dbReference type="Proteomes" id="UP001420932">
    <property type="component" value="Unassembled WGS sequence"/>
</dbReference>
<dbReference type="GO" id="GO:0008270">
    <property type="term" value="F:zinc ion binding"/>
    <property type="evidence" value="ECO:0007669"/>
    <property type="project" value="UniProtKB-KW"/>
</dbReference>
<dbReference type="PANTHER" id="PTHR45658:SF102">
    <property type="entry name" value="GATA TRANSCRIPTION FACTOR 29"/>
    <property type="match status" value="1"/>
</dbReference>
<keyword evidence="4" id="KW-0862">Zinc</keyword>
<dbReference type="SUPFAM" id="SSF57716">
    <property type="entry name" value="Glucocorticoid receptor-like (DNA-binding domain)"/>
    <property type="match status" value="1"/>
</dbReference>
<keyword evidence="3 6" id="KW-0863">Zinc-finger</keyword>
<protein>
    <recommendedName>
        <fullName evidence="8">GATA-type domain-containing protein</fullName>
    </recommendedName>
</protein>
<gene>
    <name evidence="9" type="ORF">Syun_006474</name>
</gene>
<evidence type="ECO:0000256" key="2">
    <source>
        <dbReference type="ARBA" id="ARBA00022723"/>
    </source>
</evidence>
<proteinExistence type="inferred from homology"/>
<dbReference type="SMART" id="SM00401">
    <property type="entry name" value="ZnF_GATA"/>
    <property type="match status" value="1"/>
</dbReference>
<dbReference type="GO" id="GO:0030154">
    <property type="term" value="P:cell differentiation"/>
    <property type="evidence" value="ECO:0007669"/>
    <property type="project" value="TreeGrafter"/>
</dbReference>
<dbReference type="EMBL" id="JBBNAF010000003">
    <property type="protein sequence ID" value="KAK9160133.1"/>
    <property type="molecule type" value="Genomic_DNA"/>
</dbReference>
<dbReference type="Pfam" id="PF00320">
    <property type="entry name" value="GATA"/>
    <property type="match status" value="1"/>
</dbReference>
<evidence type="ECO:0000256" key="7">
    <source>
        <dbReference type="SAM" id="MobiDB-lite"/>
    </source>
</evidence>
<evidence type="ECO:0000259" key="8">
    <source>
        <dbReference type="PROSITE" id="PS50114"/>
    </source>
</evidence>
<sequence>MDDGLADAATIPLDALLDFSSDFDELDDDDVLHKKQFQKMATERPPQLSAPAESDSVVSVTTWRSGGEEEEEEEEEELEWISNQDAFPSIETTFDMNHQSPVSVLSSTTTTTTSAISYINNSFSFPVQAKRSKRKRSMKGSWGWFQPFKNRALTTSSLTEVLEVRKCTHCAAEKTPQWRAGPMGPKTLCNACGVRFKSGRLVPEYRPAGSPSFSRELHSNSHRRILEMRRKKHKGNNNVQFTLKRNKLS</sequence>
<keyword evidence="2" id="KW-0479">Metal-binding</keyword>
<evidence type="ECO:0000256" key="3">
    <source>
        <dbReference type="ARBA" id="ARBA00022771"/>
    </source>
</evidence>
<dbReference type="PROSITE" id="PS00344">
    <property type="entry name" value="GATA_ZN_FINGER_1"/>
    <property type="match status" value="1"/>
</dbReference>
<dbReference type="GO" id="GO:0043565">
    <property type="term" value="F:sequence-specific DNA binding"/>
    <property type="evidence" value="ECO:0007669"/>
    <property type="project" value="InterPro"/>
</dbReference>